<protein>
    <submittedName>
        <fullName evidence="3">Transposase</fullName>
    </submittedName>
</protein>
<keyword evidence="2" id="KW-1185">Reference proteome</keyword>
<evidence type="ECO:0000313" key="3">
    <source>
        <dbReference type="WBParaSite" id="HPBE_0001332901-mRNA-1"/>
    </source>
</evidence>
<dbReference type="Proteomes" id="UP000050761">
    <property type="component" value="Unassembled WGS sequence"/>
</dbReference>
<dbReference type="AlphaFoldDB" id="A0A183FXN3"/>
<dbReference type="EMBL" id="UZAH01027871">
    <property type="protein sequence ID" value="VDO95752.1"/>
    <property type="molecule type" value="Genomic_DNA"/>
</dbReference>
<accession>A0A3P8DHT8</accession>
<evidence type="ECO:0000313" key="2">
    <source>
        <dbReference type="Proteomes" id="UP000050761"/>
    </source>
</evidence>
<reference evidence="3" key="2">
    <citation type="submission" date="2019-09" db="UniProtKB">
        <authorList>
            <consortium name="WormBaseParasite"/>
        </authorList>
    </citation>
    <scope>IDENTIFICATION</scope>
</reference>
<dbReference type="WBParaSite" id="HPBE_0001332901-mRNA-1">
    <property type="protein sequence ID" value="HPBE_0001332901-mRNA-1"/>
    <property type="gene ID" value="HPBE_0001332901"/>
</dbReference>
<sequence length="38" mass="4114">MKKQLEQKKKAGASAKDGNAVSKNILALLVCERENVVT</sequence>
<organism evidence="2 3">
    <name type="scientific">Heligmosomoides polygyrus</name>
    <name type="common">Parasitic roundworm</name>
    <dbReference type="NCBI Taxonomy" id="6339"/>
    <lineage>
        <taxon>Eukaryota</taxon>
        <taxon>Metazoa</taxon>
        <taxon>Ecdysozoa</taxon>
        <taxon>Nematoda</taxon>
        <taxon>Chromadorea</taxon>
        <taxon>Rhabditida</taxon>
        <taxon>Rhabditina</taxon>
        <taxon>Rhabditomorpha</taxon>
        <taxon>Strongyloidea</taxon>
        <taxon>Heligmosomidae</taxon>
        <taxon>Heligmosomoides</taxon>
    </lineage>
</organism>
<evidence type="ECO:0000313" key="1">
    <source>
        <dbReference type="EMBL" id="VDO95752.1"/>
    </source>
</evidence>
<gene>
    <name evidence="1" type="ORF">HPBE_LOCUS13330</name>
</gene>
<name>A0A183FXN3_HELPZ</name>
<accession>A0A183FXN3</accession>
<proteinExistence type="predicted"/>
<reference evidence="1 2" key="1">
    <citation type="submission" date="2018-11" db="EMBL/GenBank/DDBJ databases">
        <authorList>
            <consortium name="Pathogen Informatics"/>
        </authorList>
    </citation>
    <scope>NUCLEOTIDE SEQUENCE [LARGE SCALE GENOMIC DNA]</scope>
</reference>